<reference evidence="2" key="1">
    <citation type="submission" date="2022-11" db="UniProtKB">
        <authorList>
            <consortium name="WormBaseParasite"/>
        </authorList>
    </citation>
    <scope>IDENTIFICATION</scope>
</reference>
<evidence type="ECO:0000313" key="1">
    <source>
        <dbReference type="Proteomes" id="UP000887579"/>
    </source>
</evidence>
<proteinExistence type="predicted"/>
<organism evidence="1 2">
    <name type="scientific">Panagrolaimus sp. ES5</name>
    <dbReference type="NCBI Taxonomy" id="591445"/>
    <lineage>
        <taxon>Eukaryota</taxon>
        <taxon>Metazoa</taxon>
        <taxon>Ecdysozoa</taxon>
        <taxon>Nematoda</taxon>
        <taxon>Chromadorea</taxon>
        <taxon>Rhabditida</taxon>
        <taxon>Tylenchina</taxon>
        <taxon>Panagrolaimomorpha</taxon>
        <taxon>Panagrolaimoidea</taxon>
        <taxon>Panagrolaimidae</taxon>
        <taxon>Panagrolaimus</taxon>
    </lineage>
</organism>
<protein>
    <submittedName>
        <fullName evidence="2">Pre-PUA domain-containing protein</fullName>
    </submittedName>
</protein>
<dbReference type="WBParaSite" id="ES5_v2.g7988.t1">
    <property type="protein sequence ID" value="ES5_v2.g7988.t1"/>
    <property type="gene ID" value="ES5_v2.g7988"/>
</dbReference>
<sequence length="719" mass="81212">MFKKPFTVKSNTNVRNSDRRKILLKIGESSADLFRKSLFSIASIITSSGISTNLYICEKQPLFFEERNNGPLYPTIYLAWQTPKSFPTLYIPEFSYIQNGADLMLPGVLLNDRIQLPMIERDSPICISIYSEKLDSIKGPVAVGRCLMSKDEMIASSMKGKGVQIFHYYQDALWEYGHRETIPIFDASEILSPIIEKQQEETVKEDASKNLAQNIVELNLNDQNNVVKLQTEEKYQPEAAAILGVGMEDCQDVSLLYMKDYFGMEHHSKCFDYRNLFIYPIRGLMKDFGNRLVVPLRVQNTYKGHECDVVVYFVIDTGSPEVTLSEATCAKLIGKGIQPSNILVQGIRFPFIRSKWSSDAFEKVNLLGTNFFLQSNTSLVFSPYDFNRPDIKCPIFYITPLPKMKKVQKLASSPNQNPSLLSQLGLESRTEAIKNFNPEVDKAVRAVSDIRYNSAYLKLKSDASPVAFAVGMQDCQDLSCFHRFFGVKNLAVCDNPALFAYPVRGMIKDFGKRLVVPLRVQNIFNRHEITVLFVVDTGASQVTFSRETHAVLTQGGETPANVLIQDENFSYNLTGNVRDDLKDVNLLGSEFFRKTKTSIIFSPHYFKCDQSKFRMFYITPFLLITGVKEIAELQIQNPKLSEKLEVKCPPKLSQSDVSANKDCRQAAQIEFSRPSTAFSYGTPETSESEDLQNSNGKPPLSSTTSEDNLSPSPKRARIE</sequence>
<accession>A0AC34GTC5</accession>
<evidence type="ECO:0000313" key="2">
    <source>
        <dbReference type="WBParaSite" id="ES5_v2.g7988.t1"/>
    </source>
</evidence>
<name>A0AC34GTC5_9BILA</name>
<dbReference type="Proteomes" id="UP000887579">
    <property type="component" value="Unplaced"/>
</dbReference>